<accession>A0A9W6BGP7</accession>
<comment type="similarity">
    <text evidence="2">Belongs to the peptidase S54 family.</text>
</comment>
<name>A0A9W6BGP7_9CHLO</name>
<protein>
    <recommendedName>
        <fullName evidence="8">Peptidase S54 rhomboid domain-containing protein</fullName>
    </recommendedName>
</protein>
<feature type="region of interest" description="Disordered" evidence="6">
    <location>
        <begin position="76"/>
        <end position="105"/>
    </location>
</feature>
<gene>
    <name evidence="9" type="primary">PLEST003524</name>
    <name evidence="9" type="ORF">PLESTB_000551300</name>
</gene>
<evidence type="ECO:0000256" key="5">
    <source>
        <dbReference type="ARBA" id="ARBA00023136"/>
    </source>
</evidence>
<dbReference type="PANTHER" id="PTHR43066">
    <property type="entry name" value="RHOMBOID-RELATED PROTEIN"/>
    <property type="match status" value="1"/>
</dbReference>
<evidence type="ECO:0000256" key="4">
    <source>
        <dbReference type="ARBA" id="ARBA00022989"/>
    </source>
</evidence>
<evidence type="ECO:0000256" key="1">
    <source>
        <dbReference type="ARBA" id="ARBA00004141"/>
    </source>
</evidence>
<dbReference type="GO" id="GO:0004252">
    <property type="term" value="F:serine-type endopeptidase activity"/>
    <property type="evidence" value="ECO:0007669"/>
    <property type="project" value="InterPro"/>
</dbReference>
<comment type="caution">
    <text evidence="9">The sequence shown here is derived from an EMBL/GenBank/DDBJ whole genome shotgun (WGS) entry which is preliminary data.</text>
</comment>
<evidence type="ECO:0000256" key="3">
    <source>
        <dbReference type="ARBA" id="ARBA00022692"/>
    </source>
</evidence>
<proteinExistence type="inferred from homology"/>
<dbReference type="Proteomes" id="UP001165080">
    <property type="component" value="Unassembled WGS sequence"/>
</dbReference>
<dbReference type="GO" id="GO:0016020">
    <property type="term" value="C:membrane"/>
    <property type="evidence" value="ECO:0007669"/>
    <property type="project" value="UniProtKB-SubCell"/>
</dbReference>
<reference evidence="9 10" key="1">
    <citation type="journal article" date="2023" name="Commun. Biol.">
        <title>Reorganization of the ancestral sex-determining regions during the evolution of trioecy in Pleodorina starrii.</title>
        <authorList>
            <person name="Takahashi K."/>
            <person name="Suzuki S."/>
            <person name="Kawai-Toyooka H."/>
            <person name="Yamamoto K."/>
            <person name="Hamaji T."/>
            <person name="Ootsuki R."/>
            <person name="Yamaguchi H."/>
            <person name="Kawachi M."/>
            <person name="Higashiyama T."/>
            <person name="Nozaki H."/>
        </authorList>
    </citation>
    <scope>NUCLEOTIDE SEQUENCE [LARGE SCALE GENOMIC DNA]</scope>
    <source>
        <strain evidence="9 10">NIES-4479</strain>
    </source>
</reference>
<comment type="subcellular location">
    <subcellularLocation>
        <location evidence="1">Membrane</location>
        <topology evidence="1">Multi-pass membrane protein</topology>
    </subcellularLocation>
</comment>
<dbReference type="OrthoDB" id="418595at2759"/>
<evidence type="ECO:0000313" key="9">
    <source>
        <dbReference type="EMBL" id="GLC51814.1"/>
    </source>
</evidence>
<feature type="transmembrane region" description="Helical" evidence="7">
    <location>
        <begin position="328"/>
        <end position="348"/>
    </location>
</feature>
<dbReference type="EMBL" id="BRXU01000005">
    <property type="protein sequence ID" value="GLC51814.1"/>
    <property type="molecule type" value="Genomic_DNA"/>
</dbReference>
<keyword evidence="4 7" id="KW-1133">Transmembrane helix</keyword>
<dbReference type="InterPro" id="IPR035952">
    <property type="entry name" value="Rhomboid-like_sf"/>
</dbReference>
<evidence type="ECO:0000313" key="10">
    <source>
        <dbReference type="Proteomes" id="UP001165080"/>
    </source>
</evidence>
<dbReference type="PANTHER" id="PTHR43066:SF11">
    <property type="entry name" value="PEPTIDASE S54 RHOMBOID DOMAIN-CONTAINING PROTEIN"/>
    <property type="match status" value="1"/>
</dbReference>
<feature type="transmembrane region" description="Helical" evidence="7">
    <location>
        <begin position="116"/>
        <end position="133"/>
    </location>
</feature>
<feature type="domain" description="Peptidase S54 rhomboid" evidence="8">
    <location>
        <begin position="148"/>
        <end position="246"/>
    </location>
</feature>
<evidence type="ECO:0000256" key="7">
    <source>
        <dbReference type="SAM" id="Phobius"/>
    </source>
</evidence>
<keyword evidence="3 7" id="KW-0812">Transmembrane</keyword>
<keyword evidence="10" id="KW-1185">Reference proteome</keyword>
<organism evidence="9 10">
    <name type="scientific">Pleodorina starrii</name>
    <dbReference type="NCBI Taxonomy" id="330485"/>
    <lineage>
        <taxon>Eukaryota</taxon>
        <taxon>Viridiplantae</taxon>
        <taxon>Chlorophyta</taxon>
        <taxon>core chlorophytes</taxon>
        <taxon>Chlorophyceae</taxon>
        <taxon>CS clade</taxon>
        <taxon>Chlamydomonadales</taxon>
        <taxon>Volvocaceae</taxon>
        <taxon>Pleodorina</taxon>
    </lineage>
</organism>
<feature type="transmembrane region" description="Helical" evidence="7">
    <location>
        <begin position="214"/>
        <end position="236"/>
    </location>
</feature>
<sequence length="351" mass="34923">MHLTRANCKPATKSSRRCCLGDVTASDRASLLPIAPCRATLAPKHKSSTAAHINASPKTGLATGLRGAVVAAAGRGDISTTPWSGPPERRPQPSKAAALSPGPGGDGPSLDLSHGMAALIALNAAIFAGAAFAKLPPLAGLALYNAGGAWWQYGTSAFVHANLAHLSRNMFLLWLWGSTLRRVVGGPGVWFTYIVCALGSNMAAAYALGAKAKAGTALLGVAASGGCAGVALAALVLTARPSLRWLMGAALAVQFTLPALLAAPVPYMPAAAAGAAAAGQAALARLLPRWVTAAAGDQVATSAVAVGSGGGGTGLGAFLTSLKAPAMSWLWGAAAGALIVIILAKIPVPPE</sequence>
<feature type="transmembrane region" description="Helical" evidence="7">
    <location>
        <begin position="299"/>
        <end position="322"/>
    </location>
</feature>
<feature type="transmembrane region" description="Helical" evidence="7">
    <location>
        <begin position="188"/>
        <end position="208"/>
    </location>
</feature>
<dbReference type="SUPFAM" id="SSF144091">
    <property type="entry name" value="Rhomboid-like"/>
    <property type="match status" value="1"/>
</dbReference>
<evidence type="ECO:0000256" key="2">
    <source>
        <dbReference type="ARBA" id="ARBA00009045"/>
    </source>
</evidence>
<keyword evidence="5 7" id="KW-0472">Membrane</keyword>
<dbReference type="Pfam" id="PF01694">
    <property type="entry name" value="Rhomboid"/>
    <property type="match status" value="1"/>
</dbReference>
<dbReference type="InterPro" id="IPR022764">
    <property type="entry name" value="Peptidase_S54_rhomboid_dom"/>
</dbReference>
<dbReference type="AlphaFoldDB" id="A0A9W6BGP7"/>
<evidence type="ECO:0000259" key="8">
    <source>
        <dbReference type="Pfam" id="PF01694"/>
    </source>
</evidence>
<feature type="transmembrane region" description="Helical" evidence="7">
    <location>
        <begin position="267"/>
        <end position="287"/>
    </location>
</feature>
<dbReference type="Gene3D" id="1.20.1540.10">
    <property type="entry name" value="Rhomboid-like"/>
    <property type="match status" value="1"/>
</dbReference>
<evidence type="ECO:0000256" key="6">
    <source>
        <dbReference type="SAM" id="MobiDB-lite"/>
    </source>
</evidence>